<evidence type="ECO:0000256" key="2">
    <source>
        <dbReference type="ARBA" id="ARBA00022801"/>
    </source>
</evidence>
<feature type="region of interest" description="Disordered" evidence="3">
    <location>
        <begin position="1"/>
        <end position="20"/>
    </location>
</feature>
<evidence type="ECO:0000256" key="3">
    <source>
        <dbReference type="SAM" id="MobiDB-lite"/>
    </source>
</evidence>
<dbReference type="STRING" id="660517.SAMN04487946_102413"/>
<reference evidence="6" key="1">
    <citation type="submission" date="2016-10" db="EMBL/GenBank/DDBJ databases">
        <authorList>
            <person name="Varghese N."/>
            <person name="Submissions S."/>
        </authorList>
    </citation>
    <scope>NUCLEOTIDE SEQUENCE [LARGE SCALE GENOMIC DNA]</scope>
    <source>
        <strain evidence="6">CGMCC 1.10118</strain>
    </source>
</reference>
<evidence type="ECO:0000259" key="4">
    <source>
        <dbReference type="PROSITE" id="PS51462"/>
    </source>
</evidence>
<feature type="domain" description="Nudix hydrolase" evidence="4">
    <location>
        <begin position="56"/>
        <end position="186"/>
    </location>
</feature>
<dbReference type="EMBL" id="FNPB01000002">
    <property type="protein sequence ID" value="SDX80338.1"/>
    <property type="molecule type" value="Genomic_DNA"/>
</dbReference>
<evidence type="ECO:0000313" key="5">
    <source>
        <dbReference type="EMBL" id="SDX80338.1"/>
    </source>
</evidence>
<dbReference type="GO" id="GO:0019693">
    <property type="term" value="P:ribose phosphate metabolic process"/>
    <property type="evidence" value="ECO:0007669"/>
    <property type="project" value="TreeGrafter"/>
</dbReference>
<dbReference type="PANTHER" id="PTHR11839:SF18">
    <property type="entry name" value="NUDIX HYDROLASE DOMAIN-CONTAINING PROTEIN"/>
    <property type="match status" value="1"/>
</dbReference>
<dbReference type="RefSeq" id="WP_089766020.1">
    <property type="nucleotide sequence ID" value="NZ_FNPB01000002.1"/>
</dbReference>
<dbReference type="AlphaFoldDB" id="A0A1H3EQD9"/>
<dbReference type="Gene3D" id="3.90.79.10">
    <property type="entry name" value="Nucleoside Triphosphate Pyrophosphohydrolase"/>
    <property type="match status" value="1"/>
</dbReference>
<evidence type="ECO:0000313" key="6">
    <source>
        <dbReference type="Proteomes" id="UP000199170"/>
    </source>
</evidence>
<dbReference type="PANTHER" id="PTHR11839">
    <property type="entry name" value="UDP/ADP-SUGAR PYROPHOSPHATASE"/>
    <property type="match status" value="1"/>
</dbReference>
<organism evidence="5 6">
    <name type="scientific">Halobellus clavatus</name>
    <dbReference type="NCBI Taxonomy" id="660517"/>
    <lineage>
        <taxon>Archaea</taxon>
        <taxon>Methanobacteriati</taxon>
        <taxon>Methanobacteriota</taxon>
        <taxon>Stenosarchaea group</taxon>
        <taxon>Halobacteria</taxon>
        <taxon>Halobacteriales</taxon>
        <taxon>Haloferacaceae</taxon>
        <taxon>Halobellus</taxon>
    </lineage>
</organism>
<dbReference type="Proteomes" id="UP000199170">
    <property type="component" value="Unassembled WGS sequence"/>
</dbReference>
<proteinExistence type="predicted"/>
<protein>
    <submittedName>
        <fullName evidence="5">ADP-ribose pyrophosphatase</fullName>
    </submittedName>
</protein>
<dbReference type="InterPro" id="IPR000086">
    <property type="entry name" value="NUDIX_hydrolase_dom"/>
</dbReference>
<dbReference type="GO" id="GO:0006753">
    <property type="term" value="P:nucleoside phosphate metabolic process"/>
    <property type="evidence" value="ECO:0007669"/>
    <property type="project" value="TreeGrafter"/>
</dbReference>
<keyword evidence="2" id="KW-0378">Hydrolase</keyword>
<dbReference type="PROSITE" id="PS51462">
    <property type="entry name" value="NUDIX"/>
    <property type="match status" value="1"/>
</dbReference>
<comment type="cofactor">
    <cofactor evidence="1">
        <name>Mg(2+)</name>
        <dbReference type="ChEBI" id="CHEBI:18420"/>
    </cofactor>
</comment>
<gene>
    <name evidence="5" type="ORF">SAMN04487946_102413</name>
</gene>
<dbReference type="Pfam" id="PF00293">
    <property type="entry name" value="NUDIX"/>
    <property type="match status" value="1"/>
</dbReference>
<dbReference type="CDD" id="cd03424">
    <property type="entry name" value="NUDIX_ADPRase_Nudt5_UGPPase_Nudt14"/>
    <property type="match status" value="1"/>
</dbReference>
<dbReference type="GO" id="GO:0016787">
    <property type="term" value="F:hydrolase activity"/>
    <property type="evidence" value="ECO:0007669"/>
    <property type="project" value="UniProtKB-KW"/>
</dbReference>
<dbReference type="InterPro" id="IPR015797">
    <property type="entry name" value="NUDIX_hydrolase-like_dom_sf"/>
</dbReference>
<sequence>MVDPDASAPGTAADPDDGLAWTTTGSELDYTCPGFDVRRDDVVLPDGTETDFHYVDEPPAVVVLPFTDDGDVVVIEEWRQAVGRVNRGLPAGTAEPDDEDLDAVARRELREETGHEAASVRHLFSAEPANGLLDSVHHYYLARGCTASAEQELDFNESIRVDTIDYDDLLAAALDGELRDGRTVLALTRYELAARWERS</sequence>
<dbReference type="OrthoDB" id="104705at2157"/>
<dbReference type="SUPFAM" id="SSF55811">
    <property type="entry name" value="Nudix"/>
    <property type="match status" value="1"/>
</dbReference>
<evidence type="ECO:0000256" key="1">
    <source>
        <dbReference type="ARBA" id="ARBA00001946"/>
    </source>
</evidence>
<name>A0A1H3EQD9_9EURY</name>
<keyword evidence="6" id="KW-1185">Reference proteome</keyword>
<accession>A0A1H3EQD9</accession>